<dbReference type="OrthoDB" id="9783370at2"/>
<dbReference type="InterPro" id="IPR027417">
    <property type="entry name" value="P-loop_NTPase"/>
</dbReference>
<dbReference type="GeneID" id="92875522"/>
<proteinExistence type="predicted"/>
<evidence type="ECO:0000259" key="2">
    <source>
        <dbReference type="PROSITE" id="PS50942"/>
    </source>
</evidence>
<organism evidence="3 4">
    <name type="scientific">Amycolatopsis mediterranei (strain U-32)</name>
    <dbReference type="NCBI Taxonomy" id="749927"/>
    <lineage>
        <taxon>Bacteria</taxon>
        <taxon>Bacillati</taxon>
        <taxon>Actinomycetota</taxon>
        <taxon>Actinomycetes</taxon>
        <taxon>Pseudonocardiales</taxon>
        <taxon>Pseudonocardiaceae</taxon>
        <taxon>Amycolatopsis</taxon>
    </lineage>
</organism>
<feature type="compositionally biased region" description="Basic and acidic residues" evidence="1">
    <location>
        <begin position="64"/>
        <end position="78"/>
    </location>
</feature>
<dbReference type="SMART" id="SM00382">
    <property type="entry name" value="AAA"/>
    <property type="match status" value="1"/>
</dbReference>
<sequence>MTESERLDGGEAAQVRDASRLASSDWWVYRGTGRPIHDLGLTDILPPPPPWRDFDGGPLPDSDDPPRDDRDVARRLGSEHSQSAQRTGPAELDMINAALYLRRPLLVTGRPGTGKSTLAYRLAAELQLGRVLRWPITSRTTLDSGLYHYDAIGRIQAASARFATQGERTSPAPEPPIGEFLRLGVLGTAFLPRRVPRVLLIDELDKSEADLPNDLLSIFEDGEFRVPELERIRSHTPEATVFTDDPGEKAPVVGGQIRCNAFPIVIITSNGEREFPPAFLRRCLQLEMPDPDPEQLAAMVVAHLHDSEENRHKLGAGLQNELIEQFVRRSASGDDRLPSGKLLDAMYLATSGAYRGDVTWERLVDALWRRLSAVQ</sequence>
<dbReference type="SUPFAM" id="SSF52540">
    <property type="entry name" value="P-loop containing nucleoside triphosphate hydrolases"/>
    <property type="match status" value="1"/>
</dbReference>
<dbReference type="AlphaFoldDB" id="A0A0H3DIU6"/>
<dbReference type="Gene3D" id="3.40.50.300">
    <property type="entry name" value="P-loop containing nucleotide triphosphate hydrolases"/>
    <property type="match status" value="1"/>
</dbReference>
<dbReference type="eggNOG" id="COG0714">
    <property type="taxonomic scope" value="Bacteria"/>
</dbReference>
<name>A0A0H3DIU6_AMYMU</name>
<dbReference type="KEGG" id="amd:AMED_7899"/>
<feature type="region of interest" description="Disordered" evidence="1">
    <location>
        <begin position="35"/>
        <end position="89"/>
    </location>
</feature>
<feature type="domain" description="ENTH" evidence="2">
    <location>
        <begin position="315"/>
        <end position="375"/>
    </location>
</feature>
<reference evidence="3 4" key="1">
    <citation type="journal article" date="2010" name="Cell Res.">
        <title>Complete genome sequence of the rifamycin SV-producing Amycolatopsis mediterranei U32 revealed its genetic characteristics in phylogeny and metabolism.</title>
        <authorList>
            <person name="Zhao W."/>
            <person name="Zhong Y."/>
            <person name="Yuan H."/>
            <person name="Wang J."/>
            <person name="Zheng H."/>
            <person name="Wang Y."/>
            <person name="Cen X."/>
            <person name="Xu F."/>
            <person name="Bai J."/>
            <person name="Han X."/>
            <person name="Lu G."/>
            <person name="Zhu Y."/>
            <person name="Shao Z."/>
            <person name="Yan H."/>
            <person name="Li C."/>
            <person name="Peng N."/>
            <person name="Zhang Z."/>
            <person name="Zhang Y."/>
            <person name="Lin W."/>
            <person name="Fan Y."/>
            <person name="Qin Z."/>
            <person name="Hu Y."/>
            <person name="Zhu B."/>
            <person name="Wang S."/>
            <person name="Ding X."/>
            <person name="Zhao G.P."/>
        </authorList>
    </citation>
    <scope>NUCLEOTIDE SEQUENCE [LARGE SCALE GENOMIC DNA]</scope>
    <source>
        <strain evidence="4">U-32</strain>
    </source>
</reference>
<dbReference type="InterPro" id="IPR013809">
    <property type="entry name" value="ENTH"/>
</dbReference>
<dbReference type="Proteomes" id="UP000000328">
    <property type="component" value="Chromosome"/>
</dbReference>
<dbReference type="EMBL" id="CP002000">
    <property type="protein sequence ID" value="ADJ49604.1"/>
    <property type="molecule type" value="Genomic_DNA"/>
</dbReference>
<dbReference type="HOGENOM" id="CLU_051820_2_0_11"/>
<protein>
    <submittedName>
        <fullName evidence="3">AAA family ATPase</fullName>
    </submittedName>
</protein>
<evidence type="ECO:0000256" key="1">
    <source>
        <dbReference type="SAM" id="MobiDB-lite"/>
    </source>
</evidence>
<evidence type="ECO:0000313" key="4">
    <source>
        <dbReference type="Proteomes" id="UP000000328"/>
    </source>
</evidence>
<dbReference type="InterPro" id="IPR003593">
    <property type="entry name" value="AAA+_ATPase"/>
</dbReference>
<dbReference type="Pfam" id="PF07728">
    <property type="entry name" value="AAA_5"/>
    <property type="match status" value="1"/>
</dbReference>
<dbReference type="PROSITE" id="PS50942">
    <property type="entry name" value="ENTH"/>
    <property type="match status" value="1"/>
</dbReference>
<accession>A0A0H3DIU6</accession>
<dbReference type="RefSeq" id="WP_013229640.1">
    <property type="nucleotide sequence ID" value="NC_014318.1"/>
</dbReference>
<dbReference type="InterPro" id="IPR011704">
    <property type="entry name" value="ATPase_dyneun-rel_AAA"/>
</dbReference>
<dbReference type="PATRIC" id="fig|749927.5.peg.8210"/>
<dbReference type="GO" id="GO:0016887">
    <property type="term" value="F:ATP hydrolysis activity"/>
    <property type="evidence" value="ECO:0007669"/>
    <property type="project" value="InterPro"/>
</dbReference>
<gene>
    <name evidence="3" type="ordered locus">AMED_7899</name>
</gene>
<evidence type="ECO:0000313" key="3">
    <source>
        <dbReference type="EMBL" id="ADJ49604.1"/>
    </source>
</evidence>
<dbReference type="GO" id="GO:0005524">
    <property type="term" value="F:ATP binding"/>
    <property type="evidence" value="ECO:0007669"/>
    <property type="project" value="InterPro"/>
</dbReference>